<dbReference type="InterPro" id="IPR001926">
    <property type="entry name" value="TrpB-like_PALP"/>
</dbReference>
<dbReference type="GO" id="GO:0004794">
    <property type="term" value="F:threonine deaminase activity"/>
    <property type="evidence" value="ECO:0007669"/>
    <property type="project" value="TreeGrafter"/>
</dbReference>
<evidence type="ECO:0000313" key="9">
    <source>
        <dbReference type="EMBL" id="GLK90272.1"/>
    </source>
</evidence>
<dbReference type="Pfam" id="PF00291">
    <property type="entry name" value="PALP"/>
    <property type="match status" value="1"/>
</dbReference>
<protein>
    <recommendedName>
        <fullName evidence="4">L-serine ammonia-lyase</fullName>
        <ecNumber evidence="4">4.3.1.17</ecNumber>
    </recommendedName>
</protein>
<reference evidence="9" key="1">
    <citation type="journal article" date="2014" name="Int. J. Syst. Evol. Microbiol.">
        <title>Complete genome sequence of Corynebacterium casei LMG S-19264T (=DSM 44701T), isolated from a smear-ripened cheese.</title>
        <authorList>
            <consortium name="US DOE Joint Genome Institute (JGI-PGF)"/>
            <person name="Walter F."/>
            <person name="Albersmeier A."/>
            <person name="Kalinowski J."/>
            <person name="Ruckert C."/>
        </authorList>
    </citation>
    <scope>NUCLEOTIDE SEQUENCE</scope>
    <source>
        <strain evidence="9">VKM B-2935</strain>
    </source>
</reference>
<evidence type="ECO:0000256" key="5">
    <source>
        <dbReference type="ARBA" id="ARBA00022898"/>
    </source>
</evidence>
<evidence type="ECO:0000256" key="4">
    <source>
        <dbReference type="ARBA" id="ARBA00012093"/>
    </source>
</evidence>
<sequence length="307" mass="32022">MPLHLPTPLLQSRPLSLHTGKTVWLKMEALQPVGSFKIRGIGAVCEAYAAQGKTRFVSSSGGNAGIAAAYAGRQLNIPVTVVVPETTTARAKALIEQEGAEVIVHGASWMEANARAQSLLDDSTAFIHPFDNADMWAGHGSLIDEVVNAGVDFDSVIVAVGGGGLLSGVIAGLERNGLGRLPVLAVETLGADSLAQSVAAGQRIELPAITSIATSLGAKAVCKNAFALTQTHAIRCATVTDLQALQACEQFLHDHRVLVEPACGAALAMLYSADRALTADFQRPLVVVCGGATATLEQIQQWRKQAS</sequence>
<dbReference type="InterPro" id="IPR050147">
    <property type="entry name" value="Ser/Thr_Dehydratase"/>
</dbReference>
<dbReference type="GO" id="GO:0006567">
    <property type="term" value="P:L-threonine catabolic process"/>
    <property type="evidence" value="ECO:0007669"/>
    <property type="project" value="TreeGrafter"/>
</dbReference>
<accession>A0A9W6K7K3</accession>
<dbReference type="EC" id="4.3.1.17" evidence="4"/>
<dbReference type="InterPro" id="IPR036052">
    <property type="entry name" value="TrpB-like_PALP_sf"/>
</dbReference>
<dbReference type="GO" id="GO:0016846">
    <property type="term" value="F:carbon-sulfur lyase activity"/>
    <property type="evidence" value="ECO:0007669"/>
    <property type="project" value="UniProtKB-ARBA"/>
</dbReference>
<comment type="similarity">
    <text evidence="2">Belongs to the ACC deaminase/D-cysteine desulfhydrase family.</text>
</comment>
<dbReference type="PIRSF" id="PIRSF006278">
    <property type="entry name" value="ACCD_DCysDesulf"/>
    <property type="match status" value="1"/>
</dbReference>
<keyword evidence="10" id="KW-1185">Reference proteome</keyword>
<evidence type="ECO:0000256" key="3">
    <source>
        <dbReference type="ARBA" id="ARBA00010869"/>
    </source>
</evidence>
<gene>
    <name evidence="9" type="primary">ilvA_2</name>
    <name evidence="9" type="ORF">GCM10017655_33350</name>
</gene>
<evidence type="ECO:0000256" key="7">
    <source>
        <dbReference type="ARBA" id="ARBA00049406"/>
    </source>
</evidence>
<feature type="domain" description="Tryptophan synthase beta chain-like PALP" evidence="8">
    <location>
        <begin position="4"/>
        <end position="290"/>
    </location>
</feature>
<keyword evidence="5" id="KW-0663">Pyridoxal phosphate</keyword>
<dbReference type="PROSITE" id="PS00165">
    <property type="entry name" value="DEHYDRATASE_SER_THR"/>
    <property type="match status" value="1"/>
</dbReference>
<dbReference type="GO" id="GO:0006565">
    <property type="term" value="P:L-serine catabolic process"/>
    <property type="evidence" value="ECO:0007669"/>
    <property type="project" value="TreeGrafter"/>
</dbReference>
<comment type="catalytic activity">
    <reaction evidence="7">
        <text>L-serine = pyruvate + NH4(+)</text>
        <dbReference type="Rhea" id="RHEA:19169"/>
        <dbReference type="ChEBI" id="CHEBI:15361"/>
        <dbReference type="ChEBI" id="CHEBI:28938"/>
        <dbReference type="ChEBI" id="CHEBI:33384"/>
        <dbReference type="EC" id="4.3.1.17"/>
    </reaction>
</comment>
<dbReference type="AlphaFoldDB" id="A0A9W6K7K3"/>
<dbReference type="GO" id="GO:0003941">
    <property type="term" value="F:L-serine ammonia-lyase activity"/>
    <property type="evidence" value="ECO:0007669"/>
    <property type="project" value="UniProtKB-EC"/>
</dbReference>
<evidence type="ECO:0000256" key="2">
    <source>
        <dbReference type="ARBA" id="ARBA00008639"/>
    </source>
</evidence>
<dbReference type="Proteomes" id="UP001143328">
    <property type="component" value="Unassembled WGS sequence"/>
</dbReference>
<dbReference type="PANTHER" id="PTHR48078:SF2">
    <property type="entry name" value="CATABOLIC L-SERINE_THREONINE DEHYDRATASE"/>
    <property type="match status" value="1"/>
</dbReference>
<dbReference type="Gene3D" id="3.40.50.1100">
    <property type="match status" value="2"/>
</dbReference>
<evidence type="ECO:0000256" key="6">
    <source>
        <dbReference type="ARBA" id="ARBA00023239"/>
    </source>
</evidence>
<organism evidence="9 10">
    <name type="scientific">Pseudomonas turukhanskensis</name>
    <dbReference type="NCBI Taxonomy" id="1806536"/>
    <lineage>
        <taxon>Bacteria</taxon>
        <taxon>Pseudomonadati</taxon>
        <taxon>Pseudomonadota</taxon>
        <taxon>Gammaproteobacteria</taxon>
        <taxon>Pseudomonadales</taxon>
        <taxon>Pseudomonadaceae</taxon>
        <taxon>Pseudomonas</taxon>
    </lineage>
</organism>
<reference evidence="9" key="2">
    <citation type="submission" date="2023-01" db="EMBL/GenBank/DDBJ databases">
        <authorList>
            <person name="Sun Q."/>
            <person name="Evtushenko L."/>
        </authorList>
    </citation>
    <scope>NUCLEOTIDE SEQUENCE</scope>
    <source>
        <strain evidence="9">VKM B-2935</strain>
    </source>
</reference>
<dbReference type="EMBL" id="BSFN01000010">
    <property type="protein sequence ID" value="GLK90272.1"/>
    <property type="molecule type" value="Genomic_DNA"/>
</dbReference>
<comment type="similarity">
    <text evidence="3">Belongs to the serine/threonine dehydratase family.</text>
</comment>
<evidence type="ECO:0000259" key="8">
    <source>
        <dbReference type="Pfam" id="PF00291"/>
    </source>
</evidence>
<evidence type="ECO:0000313" key="10">
    <source>
        <dbReference type="Proteomes" id="UP001143328"/>
    </source>
</evidence>
<comment type="cofactor">
    <cofactor evidence="1">
        <name>pyridoxal 5'-phosphate</name>
        <dbReference type="ChEBI" id="CHEBI:597326"/>
    </cofactor>
</comment>
<dbReference type="RefSeq" id="WP_271196467.1">
    <property type="nucleotide sequence ID" value="NZ_BSFN01000010.1"/>
</dbReference>
<keyword evidence="6" id="KW-0456">Lyase</keyword>
<dbReference type="GO" id="GO:0009097">
    <property type="term" value="P:isoleucine biosynthetic process"/>
    <property type="evidence" value="ECO:0007669"/>
    <property type="project" value="TreeGrafter"/>
</dbReference>
<proteinExistence type="inferred from homology"/>
<evidence type="ECO:0000256" key="1">
    <source>
        <dbReference type="ARBA" id="ARBA00001933"/>
    </source>
</evidence>
<name>A0A9W6K7K3_9PSED</name>
<dbReference type="InterPro" id="IPR000634">
    <property type="entry name" value="Ser/Thr_deHydtase_PyrdxlP-BS"/>
</dbReference>
<dbReference type="GO" id="GO:0030170">
    <property type="term" value="F:pyridoxal phosphate binding"/>
    <property type="evidence" value="ECO:0007669"/>
    <property type="project" value="InterPro"/>
</dbReference>
<dbReference type="SUPFAM" id="SSF53686">
    <property type="entry name" value="Tryptophan synthase beta subunit-like PLP-dependent enzymes"/>
    <property type="match status" value="1"/>
</dbReference>
<comment type="caution">
    <text evidence="9">The sequence shown here is derived from an EMBL/GenBank/DDBJ whole genome shotgun (WGS) entry which is preliminary data.</text>
</comment>
<dbReference type="PANTHER" id="PTHR48078">
    <property type="entry name" value="THREONINE DEHYDRATASE, MITOCHONDRIAL-RELATED"/>
    <property type="match status" value="1"/>
</dbReference>
<dbReference type="InterPro" id="IPR027278">
    <property type="entry name" value="ACCD_DCysDesulf"/>
</dbReference>